<keyword evidence="2 4" id="KW-0378">Hydrolase</keyword>
<feature type="binding site" evidence="4">
    <location>
        <position position="511"/>
    </location>
    <ligand>
        <name>Ca(2+)</name>
        <dbReference type="ChEBI" id="CHEBI:29108"/>
    </ligand>
</feature>
<gene>
    <name evidence="7" type="ORF">SAMN04489711_107171</name>
</gene>
<accession>A0A1I2EJW1</accession>
<dbReference type="GO" id="GO:0005509">
    <property type="term" value="F:calcium ion binding"/>
    <property type="evidence" value="ECO:0007669"/>
    <property type="project" value="InterPro"/>
</dbReference>
<dbReference type="RefSeq" id="WP_245785204.1">
    <property type="nucleotide sequence ID" value="NZ_FONX01000007.1"/>
</dbReference>
<feature type="active site" description="Charge relay system" evidence="4">
    <location>
        <position position="271"/>
    </location>
</feature>
<dbReference type="SUPFAM" id="SSF49313">
    <property type="entry name" value="Cadherin-like"/>
    <property type="match status" value="1"/>
</dbReference>
<name>A0A1I2EJW1_9BURK</name>
<dbReference type="InterPro" id="IPR050819">
    <property type="entry name" value="Tripeptidyl-peptidase_I"/>
</dbReference>
<evidence type="ECO:0000259" key="6">
    <source>
        <dbReference type="PROSITE" id="PS51695"/>
    </source>
</evidence>
<dbReference type="Proteomes" id="UP000199119">
    <property type="component" value="Unassembled WGS sequence"/>
</dbReference>
<evidence type="ECO:0000256" key="5">
    <source>
        <dbReference type="SAM" id="SignalP"/>
    </source>
</evidence>
<dbReference type="AlphaFoldDB" id="A0A1I2EJW1"/>
<feature type="binding site" evidence="4">
    <location>
        <position position="495"/>
    </location>
    <ligand>
        <name>Ca(2+)</name>
        <dbReference type="ChEBI" id="CHEBI:29108"/>
    </ligand>
</feature>
<keyword evidence="4" id="KW-0479">Metal-binding</keyword>
<dbReference type="InterPro" id="IPR013783">
    <property type="entry name" value="Ig-like_fold"/>
</dbReference>
<dbReference type="GO" id="GO:0004252">
    <property type="term" value="F:serine-type endopeptidase activity"/>
    <property type="evidence" value="ECO:0007669"/>
    <property type="project" value="UniProtKB-UniRule"/>
</dbReference>
<feature type="binding site" evidence="4">
    <location>
        <position position="513"/>
    </location>
    <ligand>
        <name>Ca(2+)</name>
        <dbReference type="ChEBI" id="CHEBI:29108"/>
    </ligand>
</feature>
<keyword evidence="3 4" id="KW-0720">Serine protease</keyword>
<dbReference type="GO" id="GO:0016020">
    <property type="term" value="C:membrane"/>
    <property type="evidence" value="ECO:0007669"/>
    <property type="project" value="InterPro"/>
</dbReference>
<dbReference type="InterPro" id="IPR015919">
    <property type="entry name" value="Cadherin-like_sf"/>
</dbReference>
<keyword evidence="1 4" id="KW-0645">Protease</keyword>
<keyword evidence="5" id="KW-0732">Signal</keyword>
<evidence type="ECO:0000256" key="2">
    <source>
        <dbReference type="ARBA" id="ARBA00022801"/>
    </source>
</evidence>
<evidence type="ECO:0000256" key="1">
    <source>
        <dbReference type="ARBA" id="ARBA00022670"/>
    </source>
</evidence>
<dbReference type="CDD" id="cd04056">
    <property type="entry name" value="Peptidases_S53"/>
    <property type="match status" value="1"/>
</dbReference>
<dbReference type="InterPro" id="IPR030400">
    <property type="entry name" value="Sedolisin_dom"/>
</dbReference>
<dbReference type="InterPro" id="IPR036852">
    <property type="entry name" value="Peptidase_S8/S53_dom_sf"/>
</dbReference>
<feature type="domain" description="Peptidase S53" evidence="6">
    <location>
        <begin position="155"/>
        <end position="533"/>
    </location>
</feature>
<feature type="signal peptide" evidence="5">
    <location>
        <begin position="1"/>
        <end position="30"/>
    </location>
</feature>
<dbReference type="GO" id="GO:0008240">
    <property type="term" value="F:tripeptidyl-peptidase activity"/>
    <property type="evidence" value="ECO:0007669"/>
    <property type="project" value="TreeGrafter"/>
</dbReference>
<protein>
    <recommendedName>
        <fullName evidence="6">Peptidase S53 domain-containing protein</fullName>
    </recommendedName>
</protein>
<dbReference type="PANTHER" id="PTHR14218">
    <property type="entry name" value="PROTEASE S8 TRIPEPTIDYL PEPTIDASE I CLN2"/>
    <property type="match status" value="1"/>
</dbReference>
<organism evidence="7 8">
    <name type="scientific">Paracidovorax wautersii</name>
    <dbReference type="NCBI Taxonomy" id="1177982"/>
    <lineage>
        <taxon>Bacteria</taxon>
        <taxon>Pseudomonadati</taxon>
        <taxon>Pseudomonadota</taxon>
        <taxon>Betaproteobacteria</taxon>
        <taxon>Burkholderiales</taxon>
        <taxon>Comamonadaceae</taxon>
        <taxon>Paracidovorax</taxon>
    </lineage>
</organism>
<dbReference type="PROSITE" id="PS00138">
    <property type="entry name" value="SUBTILASE_SER"/>
    <property type="match status" value="1"/>
</dbReference>
<keyword evidence="4" id="KW-0106">Calcium</keyword>
<dbReference type="GO" id="GO:0006508">
    <property type="term" value="P:proteolysis"/>
    <property type="evidence" value="ECO:0007669"/>
    <property type="project" value="UniProtKB-KW"/>
</dbReference>
<dbReference type="InterPro" id="IPR023828">
    <property type="entry name" value="Peptidase_S8_Ser-AS"/>
</dbReference>
<dbReference type="EMBL" id="FONX01000007">
    <property type="protein sequence ID" value="SFE92973.1"/>
    <property type="molecule type" value="Genomic_DNA"/>
</dbReference>
<evidence type="ECO:0000313" key="8">
    <source>
        <dbReference type="Proteomes" id="UP000199119"/>
    </source>
</evidence>
<keyword evidence="8" id="KW-1185">Reference proteome</keyword>
<dbReference type="PANTHER" id="PTHR14218:SF15">
    <property type="entry name" value="TRIPEPTIDYL-PEPTIDASE 1"/>
    <property type="match status" value="1"/>
</dbReference>
<feature type="binding site" evidence="4">
    <location>
        <position position="494"/>
    </location>
    <ligand>
        <name>Ca(2+)</name>
        <dbReference type="ChEBI" id="CHEBI:29108"/>
    </ligand>
</feature>
<evidence type="ECO:0000313" key="7">
    <source>
        <dbReference type="EMBL" id="SFE92973.1"/>
    </source>
</evidence>
<dbReference type="Gene3D" id="2.60.40.10">
    <property type="entry name" value="Immunoglobulins"/>
    <property type="match status" value="2"/>
</dbReference>
<proteinExistence type="predicted"/>
<evidence type="ECO:0000256" key="4">
    <source>
        <dbReference type="PROSITE-ProRule" id="PRU01032"/>
    </source>
</evidence>
<dbReference type="Gene3D" id="3.40.50.200">
    <property type="entry name" value="Peptidase S8/S53 domain"/>
    <property type="match status" value="1"/>
</dbReference>
<reference evidence="8" key="1">
    <citation type="submission" date="2016-10" db="EMBL/GenBank/DDBJ databases">
        <authorList>
            <person name="Varghese N."/>
            <person name="Submissions S."/>
        </authorList>
    </citation>
    <scope>NUCLEOTIDE SEQUENCE [LARGE SCALE GENOMIC DNA]</scope>
    <source>
        <strain evidence="8">DSM 27981</strain>
    </source>
</reference>
<feature type="active site" description="Charge relay system" evidence="4">
    <location>
        <position position="445"/>
    </location>
</feature>
<feature type="active site" description="Charge relay system" evidence="4">
    <location>
        <position position="267"/>
    </location>
</feature>
<dbReference type="PROSITE" id="PS51695">
    <property type="entry name" value="SEDOLISIN"/>
    <property type="match status" value="1"/>
</dbReference>
<sequence length="800" mass="78362">MPHTRFGTSSLSPCPPRRPAALAWTLVAMAASLASCGGGGSSATDNVTMQAGEIAASLTTLSSQDGLPPDVPATLQAQPTFHVAPVLLPEPGDQDVADPGASAAMQPSLKAVDAGLAALSTKGLTLGKLEAAHLKAQAADGGATAAPLATGAVATYTPAQVRAAYGLPALPATGAAPTAQQWAQMGAGQTIYIVAAYHNPNAAAELATFNQKFGLPACAAKVLPAVTALPLAAPAANAGCELWVAYANTSGGLASAAPTYDSGWATEIALDVQWSHAIAPAARIVLIEAPDASVGALSAAIRLANAMGPGHVSMSFGAGEGSWASGLESAFTGTRMSYLAATGDWGAGVMWPAASPGVLAVGGTSLTYSGTGSRSEVAWSGTGGGTSAYFGTPAYQQSGLPGVGTVARRTVADVAMNADPSTGQYVAVISPGASTAQWLSAGGTSMSTPMWAGLLASAGALRAQAGQAALGRPHAVLYGNIGAQPGNYASGFLDVSAGTHGTCGTCTARTGYDQLTGLGTPRASSLLTLLSGATVAAPPPAVGSAAVSGLAGQPLSFTVSVTATNAVTYSLAGAPAGMTVSSAGVVNWAAPVAGIYSVTAIARDTKTGLTGQGIYKVTVAAPTPPAVPGGSIAGTVGKALSFSAAAPSVNPLRYALSGAPAGMAVGTDGTVSWASPVLGTYTVTVAATDTKTNLVGRGTYTVRIAAAGSTVSSNGLSITAAPWTGKPGQALSGSIAIAAPGASWLSVTLSGAPLGMGFYMQGTTITAIWPSPVAGNYALTVVARDSLGRTAQITVPVTIR</sequence>
<evidence type="ECO:0000256" key="3">
    <source>
        <dbReference type="ARBA" id="ARBA00022825"/>
    </source>
</evidence>
<dbReference type="STRING" id="1177982.SAMN04489711_107171"/>
<dbReference type="SUPFAM" id="SSF52743">
    <property type="entry name" value="Subtilisin-like"/>
    <property type="match status" value="1"/>
</dbReference>
<feature type="chain" id="PRO_5011475555" description="Peptidase S53 domain-containing protein" evidence="5">
    <location>
        <begin position="31"/>
        <end position="800"/>
    </location>
</feature>
<comment type="cofactor">
    <cofactor evidence="4">
        <name>Ca(2+)</name>
        <dbReference type="ChEBI" id="CHEBI:29108"/>
    </cofactor>
    <text evidence="4">Binds 1 Ca(2+) ion per subunit.</text>
</comment>